<evidence type="ECO:0000256" key="1">
    <source>
        <dbReference type="SAM" id="MobiDB-lite"/>
    </source>
</evidence>
<reference evidence="2" key="1">
    <citation type="submission" date="2020-11" db="EMBL/GenBank/DDBJ databases">
        <authorList>
            <person name="Tran Van P."/>
        </authorList>
    </citation>
    <scope>NUCLEOTIDE SEQUENCE</scope>
</reference>
<accession>A0A7R9E5P2</accession>
<name>A0A7R9E5P2_9NEOP</name>
<evidence type="ECO:0000313" key="2">
    <source>
        <dbReference type="EMBL" id="CAD7427924.1"/>
    </source>
</evidence>
<sequence>MWVSTTSQHPTSGSPRRDFPVNEGQEQCETAWPPLRVVHLLTHLSAHDVSNLTLDNVPETKQMIKAFGVRHLISAGIVYVF</sequence>
<protein>
    <submittedName>
        <fullName evidence="2">Uncharacterized protein</fullName>
    </submittedName>
</protein>
<proteinExistence type="predicted"/>
<feature type="compositionally biased region" description="Polar residues" evidence="1">
    <location>
        <begin position="1"/>
        <end position="14"/>
    </location>
</feature>
<dbReference type="AlphaFoldDB" id="A0A7R9E5P2"/>
<gene>
    <name evidence="2" type="ORF">TMSB3V08_LOCUS4751</name>
</gene>
<feature type="region of interest" description="Disordered" evidence="1">
    <location>
        <begin position="1"/>
        <end position="25"/>
    </location>
</feature>
<organism evidence="2">
    <name type="scientific">Timema monikensis</name>
    <dbReference type="NCBI Taxonomy" id="170555"/>
    <lineage>
        <taxon>Eukaryota</taxon>
        <taxon>Metazoa</taxon>
        <taxon>Ecdysozoa</taxon>
        <taxon>Arthropoda</taxon>
        <taxon>Hexapoda</taxon>
        <taxon>Insecta</taxon>
        <taxon>Pterygota</taxon>
        <taxon>Neoptera</taxon>
        <taxon>Polyneoptera</taxon>
        <taxon>Phasmatodea</taxon>
        <taxon>Timematodea</taxon>
        <taxon>Timematoidea</taxon>
        <taxon>Timematidae</taxon>
        <taxon>Timema</taxon>
    </lineage>
</organism>
<dbReference type="EMBL" id="OB793586">
    <property type="protein sequence ID" value="CAD7427924.1"/>
    <property type="molecule type" value="Genomic_DNA"/>
</dbReference>